<dbReference type="AlphaFoldDB" id="A0A7Z0L1J2"/>
<gene>
    <name evidence="3" type="ORF">HUK65_18095</name>
</gene>
<protein>
    <submittedName>
        <fullName evidence="3">Uncharacterized protein</fullName>
    </submittedName>
</protein>
<keyword evidence="4" id="KW-1185">Reference proteome</keyword>
<feature type="coiled-coil region" evidence="1">
    <location>
        <begin position="14"/>
        <end position="41"/>
    </location>
</feature>
<dbReference type="RefSeq" id="WP_235442268.1">
    <property type="nucleotide sequence ID" value="NZ_JACBXS010000094.1"/>
</dbReference>
<organism evidence="3 4">
    <name type="scientific">Rhabdonatronobacter sediminivivens</name>
    <dbReference type="NCBI Taxonomy" id="2743469"/>
    <lineage>
        <taxon>Bacteria</taxon>
        <taxon>Pseudomonadati</taxon>
        <taxon>Pseudomonadota</taxon>
        <taxon>Alphaproteobacteria</taxon>
        <taxon>Rhodobacterales</taxon>
        <taxon>Paracoccaceae</taxon>
        <taxon>Rhabdonatronobacter</taxon>
    </lineage>
</organism>
<sequence length="68" mass="7701">VSRDSPDQSTTSEATEMAVKLARAEAALDAEREKTALLERHVADLRRMLPPPAPETPPPPPRRRWWPF</sequence>
<evidence type="ECO:0000256" key="1">
    <source>
        <dbReference type="SAM" id="Coils"/>
    </source>
</evidence>
<accession>A0A7Z0L1J2</accession>
<feature type="region of interest" description="Disordered" evidence="2">
    <location>
        <begin position="47"/>
        <end position="68"/>
    </location>
</feature>
<name>A0A7Z0L1J2_9RHOB</name>
<proteinExistence type="predicted"/>
<feature type="compositionally biased region" description="Pro residues" evidence="2">
    <location>
        <begin position="49"/>
        <end position="60"/>
    </location>
</feature>
<dbReference type="Proteomes" id="UP000529417">
    <property type="component" value="Unassembled WGS sequence"/>
</dbReference>
<feature type="non-terminal residue" evidence="3">
    <location>
        <position position="1"/>
    </location>
</feature>
<evidence type="ECO:0000313" key="3">
    <source>
        <dbReference type="EMBL" id="NYS26871.1"/>
    </source>
</evidence>
<comment type="caution">
    <text evidence="3">The sequence shown here is derived from an EMBL/GenBank/DDBJ whole genome shotgun (WGS) entry which is preliminary data.</text>
</comment>
<evidence type="ECO:0000313" key="4">
    <source>
        <dbReference type="Proteomes" id="UP000529417"/>
    </source>
</evidence>
<dbReference type="EMBL" id="JACBXS010000094">
    <property type="protein sequence ID" value="NYS26871.1"/>
    <property type="molecule type" value="Genomic_DNA"/>
</dbReference>
<evidence type="ECO:0000256" key="2">
    <source>
        <dbReference type="SAM" id="MobiDB-lite"/>
    </source>
</evidence>
<keyword evidence="1" id="KW-0175">Coiled coil</keyword>
<reference evidence="3 4" key="1">
    <citation type="journal article" date="2000" name="Arch. Microbiol.">
        <title>Rhodobaca bogoriensis gen. nov. and sp. nov., an alkaliphilic purple nonsulfur bacterium from African Rift Valley soda lakes.</title>
        <authorList>
            <person name="Milford A.D."/>
            <person name="Achenbach L.A."/>
            <person name="Jung D.O."/>
            <person name="Madigan M.T."/>
        </authorList>
    </citation>
    <scope>NUCLEOTIDE SEQUENCE [LARGE SCALE GENOMIC DNA]</scope>
    <source>
        <strain evidence="3 4">2376</strain>
    </source>
</reference>